<dbReference type="PANTHER" id="PTHR35372">
    <property type="entry name" value="ATP BINDING PROTEIN-RELATED"/>
    <property type="match status" value="1"/>
</dbReference>
<reference evidence="5 6" key="1">
    <citation type="submission" date="2016-12" db="EMBL/GenBank/DDBJ databases">
        <title>Complete genome sequence of Thauera chlorobenzoica, a Betaproteobacterium degrading haloaromatics anaerobically to CO2 and halides.</title>
        <authorList>
            <person name="Goris T."/>
            <person name="Mergelsberg M."/>
            <person name="Boll M."/>
        </authorList>
    </citation>
    <scope>NUCLEOTIDE SEQUENCE [LARGE SCALE GENOMIC DNA]</scope>
    <source>
        <strain evidence="5 6">3CB1</strain>
    </source>
</reference>
<dbReference type="GO" id="GO:0016787">
    <property type="term" value="F:hydrolase activity"/>
    <property type="evidence" value="ECO:0007669"/>
    <property type="project" value="UniProtKB-KW"/>
</dbReference>
<dbReference type="Pfam" id="PF03288">
    <property type="entry name" value="Pox_D5"/>
    <property type="match status" value="1"/>
</dbReference>
<dbReference type="EMBL" id="CP018839">
    <property type="protein sequence ID" value="APR03798.1"/>
    <property type="molecule type" value="Genomic_DNA"/>
</dbReference>
<keyword evidence="2" id="KW-0378">Hydrolase</keyword>
<dbReference type="Gene3D" id="3.40.50.300">
    <property type="entry name" value="P-loop containing nucleotide triphosphate hydrolases"/>
    <property type="match status" value="1"/>
</dbReference>
<protein>
    <submittedName>
        <fullName evidence="5">Virulence associated protein</fullName>
    </submittedName>
</protein>
<dbReference type="InterPro" id="IPR051620">
    <property type="entry name" value="ORF904-like_C"/>
</dbReference>
<dbReference type="NCBIfam" id="TIGR01613">
    <property type="entry name" value="primase_Cterm"/>
    <property type="match status" value="1"/>
</dbReference>
<dbReference type="InterPro" id="IPR045455">
    <property type="entry name" value="NrS-1_pol-like_helicase"/>
</dbReference>
<dbReference type="InterPro" id="IPR004968">
    <property type="entry name" value="DNA_primase/NTPase_C"/>
</dbReference>
<dbReference type="KEGG" id="tcl:Tchl_0935"/>
<proteinExistence type="predicted"/>
<dbReference type="InterPro" id="IPR014015">
    <property type="entry name" value="Helicase_SF3_DNA-vir"/>
</dbReference>
<dbReference type="InterPro" id="IPR014818">
    <property type="entry name" value="Phage/plasmid_primase_P4_C"/>
</dbReference>
<evidence type="ECO:0000256" key="2">
    <source>
        <dbReference type="ARBA" id="ARBA00022801"/>
    </source>
</evidence>
<dbReference type="AlphaFoldDB" id="A0A1H5UB16"/>
<keyword evidence="4" id="KW-0067">ATP-binding</keyword>
<evidence type="ECO:0000313" key="5">
    <source>
        <dbReference type="EMBL" id="APR03798.1"/>
    </source>
</evidence>
<evidence type="ECO:0000256" key="4">
    <source>
        <dbReference type="ARBA" id="ARBA00022840"/>
    </source>
</evidence>
<gene>
    <name evidence="5" type="ORF">Tchl_0935</name>
</gene>
<dbReference type="SMART" id="SM00885">
    <property type="entry name" value="D5_N"/>
    <property type="match status" value="1"/>
</dbReference>
<dbReference type="Proteomes" id="UP000185739">
    <property type="component" value="Chromosome"/>
</dbReference>
<dbReference type="Pfam" id="PF08706">
    <property type="entry name" value="D5_N"/>
    <property type="match status" value="1"/>
</dbReference>
<dbReference type="GO" id="GO:0004386">
    <property type="term" value="F:helicase activity"/>
    <property type="evidence" value="ECO:0007669"/>
    <property type="project" value="UniProtKB-KW"/>
</dbReference>
<dbReference type="Pfam" id="PF19263">
    <property type="entry name" value="DUF5906"/>
    <property type="match status" value="1"/>
</dbReference>
<evidence type="ECO:0000256" key="3">
    <source>
        <dbReference type="ARBA" id="ARBA00022806"/>
    </source>
</evidence>
<dbReference type="RefSeq" id="WP_198158989.1">
    <property type="nucleotide sequence ID" value="NZ_CP018839.1"/>
</dbReference>
<evidence type="ECO:0000256" key="1">
    <source>
        <dbReference type="ARBA" id="ARBA00022741"/>
    </source>
</evidence>
<dbReference type="STRING" id="96773.Tchl_0935"/>
<keyword evidence="3" id="KW-0347">Helicase</keyword>
<keyword evidence="1" id="KW-0547">Nucleotide-binding</keyword>
<dbReference type="PROSITE" id="PS51206">
    <property type="entry name" value="SF3_HELICASE_1"/>
    <property type="match status" value="1"/>
</dbReference>
<dbReference type="InterPro" id="IPR006500">
    <property type="entry name" value="Helicase_put_C_phage/plasmid"/>
</dbReference>
<keyword evidence="6" id="KW-1185">Reference proteome</keyword>
<name>A0A1H5UB16_9RHOO</name>
<dbReference type="InterPro" id="IPR027417">
    <property type="entry name" value="P-loop_NTPase"/>
</dbReference>
<sequence length="784" mass="86250">MNAPPLAISHFTNKSGAGLVERNGTWPEFCAWVENLPPQPVKDQAPLIKFARFGSDRTTKGSLRHDDNVIEVTGIEGDYDDEVIPPDEAIARLERAGIRALVVTTHSHTPEKPRWRVFAPLSAAVAPAERMRLTGRLNGALYGCLARESFTLSQSFFVGGKPGGEYRVLTTFDDPEDGEFVDLIDTLDALAKFPADTPAGKGGKGSAGPRKSDDVLLAELLTGDAVHPNACVIVARMVADGINDAAIRAVFAVLADQVEAARGKERADTLRGKELDDLIAGAHQKGFAPVDPQAAYLALQERIDQADETELDALAVAIAEARLSRTREELLLKRMGKRFGLTLRALRADLMSEKYTKSEDGKDHLMWAREVIKHLGEGDALFAQATFWRWDASGVWVRADDREVKQAAHTTIGEGDAVTRALVDGITDIVKTELFAAVSPFDREDWARVNVANGTLRLIGGAWQLDPHNRADYLTTQLPVPYDPQAQCPRFAQFLQEIFEGDHDAREKARCVLEAIGYTLLTTCRFEKFFLLIGSGANGKSVLLGVLEALIGPRYVCAVQPSQFDNRFQRAHLHGRLANIVTEIAEGAEIADAQLKALVSGELTTAEHKMKPPFDFRPFATCWFGTNHMPHTRDFSDALFRRAIVLTFNRKFYGKDRDPHLKDKLLAELPGILAVSLRAIAGVMQRGEFTIPASSMEAAREWRTEADQVAQFVEEACVVGAGLKVPSSEVYSAYQAWALSSGIRRTLNRKNFTQRLERLGMQAGRTGAMRIIHGVAVRAMEAYA</sequence>
<dbReference type="PANTHER" id="PTHR35372:SF2">
    <property type="entry name" value="SF3 HELICASE DOMAIN-CONTAINING PROTEIN"/>
    <property type="match status" value="1"/>
</dbReference>
<accession>A0A1H5UB16</accession>
<evidence type="ECO:0000313" key="6">
    <source>
        <dbReference type="Proteomes" id="UP000185739"/>
    </source>
</evidence>
<dbReference type="GO" id="GO:0005524">
    <property type="term" value="F:ATP binding"/>
    <property type="evidence" value="ECO:0007669"/>
    <property type="project" value="UniProtKB-KW"/>
</dbReference>
<dbReference type="SUPFAM" id="SSF52540">
    <property type="entry name" value="P-loop containing nucleoside triphosphate hydrolases"/>
    <property type="match status" value="1"/>
</dbReference>
<organism evidence="5 6">
    <name type="scientific">Thauera chlorobenzoica</name>
    <dbReference type="NCBI Taxonomy" id="96773"/>
    <lineage>
        <taxon>Bacteria</taxon>
        <taxon>Pseudomonadati</taxon>
        <taxon>Pseudomonadota</taxon>
        <taxon>Betaproteobacteria</taxon>
        <taxon>Rhodocyclales</taxon>
        <taxon>Zoogloeaceae</taxon>
        <taxon>Thauera</taxon>
    </lineage>
</organism>